<reference evidence="5 6" key="1">
    <citation type="submission" date="2024-03" db="EMBL/GenBank/DDBJ databases">
        <title>High-quality draft genome sequencing of Tistrella sp. BH-R2-4.</title>
        <authorList>
            <person name="Dong C."/>
        </authorList>
    </citation>
    <scope>NUCLEOTIDE SEQUENCE [LARGE SCALE GENOMIC DNA]</scope>
    <source>
        <strain evidence="5 6">BH-R2-4</strain>
    </source>
</reference>
<keyword evidence="6" id="KW-1185">Reference proteome</keyword>
<dbReference type="RefSeq" id="WP_345937714.1">
    <property type="nucleotide sequence ID" value="NZ_JBBKTW010000005.1"/>
</dbReference>
<keyword evidence="1" id="KW-0805">Transcription regulation</keyword>
<evidence type="ECO:0000256" key="2">
    <source>
        <dbReference type="ARBA" id="ARBA00023125"/>
    </source>
</evidence>
<name>A0ABU9YLQ4_9PROT</name>
<dbReference type="Gene3D" id="1.10.10.60">
    <property type="entry name" value="Homeodomain-like"/>
    <property type="match status" value="1"/>
</dbReference>
<gene>
    <name evidence="5" type="ORF">WG926_15620</name>
</gene>
<dbReference type="InterPro" id="IPR003313">
    <property type="entry name" value="AraC-bd"/>
</dbReference>
<keyword evidence="2" id="KW-0238">DNA-binding</keyword>
<dbReference type="PROSITE" id="PS01124">
    <property type="entry name" value="HTH_ARAC_FAMILY_2"/>
    <property type="match status" value="1"/>
</dbReference>
<dbReference type="Pfam" id="PF12833">
    <property type="entry name" value="HTH_18"/>
    <property type="match status" value="1"/>
</dbReference>
<dbReference type="EMBL" id="JBBKTW010000005">
    <property type="protein sequence ID" value="MEN2989745.1"/>
    <property type="molecule type" value="Genomic_DNA"/>
</dbReference>
<comment type="caution">
    <text evidence="5">The sequence shown here is derived from an EMBL/GenBank/DDBJ whole genome shotgun (WGS) entry which is preliminary data.</text>
</comment>
<dbReference type="SMART" id="SM00342">
    <property type="entry name" value="HTH_ARAC"/>
    <property type="match status" value="1"/>
</dbReference>
<evidence type="ECO:0000313" key="5">
    <source>
        <dbReference type="EMBL" id="MEN2989745.1"/>
    </source>
</evidence>
<feature type="domain" description="HTH araC/xylS-type" evidence="4">
    <location>
        <begin position="173"/>
        <end position="270"/>
    </location>
</feature>
<dbReference type="PANTHER" id="PTHR46796">
    <property type="entry name" value="HTH-TYPE TRANSCRIPTIONAL ACTIVATOR RHAS-RELATED"/>
    <property type="match status" value="1"/>
</dbReference>
<organism evidence="5 6">
    <name type="scientific">Tistrella arctica</name>
    <dbReference type="NCBI Taxonomy" id="3133430"/>
    <lineage>
        <taxon>Bacteria</taxon>
        <taxon>Pseudomonadati</taxon>
        <taxon>Pseudomonadota</taxon>
        <taxon>Alphaproteobacteria</taxon>
        <taxon>Geminicoccales</taxon>
        <taxon>Geminicoccaceae</taxon>
        <taxon>Tistrella</taxon>
    </lineage>
</organism>
<evidence type="ECO:0000256" key="1">
    <source>
        <dbReference type="ARBA" id="ARBA00023015"/>
    </source>
</evidence>
<dbReference type="SUPFAM" id="SSF51215">
    <property type="entry name" value="Regulatory protein AraC"/>
    <property type="match status" value="1"/>
</dbReference>
<keyword evidence="3" id="KW-0804">Transcription</keyword>
<dbReference type="Pfam" id="PF02311">
    <property type="entry name" value="AraC_binding"/>
    <property type="match status" value="1"/>
</dbReference>
<dbReference type="InterPro" id="IPR050204">
    <property type="entry name" value="AraC_XylS_family_regulators"/>
</dbReference>
<dbReference type="InterPro" id="IPR018060">
    <property type="entry name" value="HTH_AraC"/>
</dbReference>
<evidence type="ECO:0000256" key="3">
    <source>
        <dbReference type="ARBA" id="ARBA00023163"/>
    </source>
</evidence>
<evidence type="ECO:0000313" key="6">
    <source>
        <dbReference type="Proteomes" id="UP001413721"/>
    </source>
</evidence>
<dbReference type="SUPFAM" id="SSF46689">
    <property type="entry name" value="Homeodomain-like"/>
    <property type="match status" value="2"/>
</dbReference>
<dbReference type="Proteomes" id="UP001413721">
    <property type="component" value="Unassembled WGS sequence"/>
</dbReference>
<dbReference type="InterPro" id="IPR009057">
    <property type="entry name" value="Homeodomain-like_sf"/>
</dbReference>
<sequence length="295" mass="31111">MMMTSRTRPFKVIRCTAPGVTAIIAQTGHSFGRHTHDQYGIGVIHHGAQRSRSGRGMVEAMAGDTITVNPGEVHDGAPLGDGARHWRMLYLDPVVVVDALGDIGGGGAQVMEFSRPVITAPATAARASRLFDLMTAPAARAAPLARDEALLDLLADAIADRAAADTAIPAAIARARALIDDDPAAPTTLADLARVSGLSRFQVLRGITRATGLPPHAYLIQRRLHLARRLIAGGMALADAAATAGFADQSHMTRLFRRCHGLSPSDLARARSCQRSQAEYAGNRARPVASITAPT</sequence>
<protein>
    <submittedName>
        <fullName evidence="5">AraC family transcriptional regulator</fullName>
    </submittedName>
</protein>
<dbReference type="InterPro" id="IPR037923">
    <property type="entry name" value="HTH-like"/>
</dbReference>
<accession>A0ABU9YLQ4</accession>
<proteinExistence type="predicted"/>
<evidence type="ECO:0000259" key="4">
    <source>
        <dbReference type="PROSITE" id="PS01124"/>
    </source>
</evidence>
<dbReference type="PANTHER" id="PTHR46796:SF2">
    <property type="entry name" value="TRANSCRIPTIONAL REGULATORY PROTEIN"/>
    <property type="match status" value="1"/>
</dbReference>